<dbReference type="SUPFAM" id="SSF46689">
    <property type="entry name" value="Homeodomain-like"/>
    <property type="match status" value="1"/>
</dbReference>
<dbReference type="Pfam" id="PF04255">
    <property type="entry name" value="DUF433"/>
    <property type="match status" value="1"/>
</dbReference>
<dbReference type="AlphaFoldDB" id="A0A4E0QNG5"/>
<dbReference type="InterPro" id="IPR019239">
    <property type="entry name" value="VapB_antitoxin"/>
</dbReference>
<keyword evidence="2" id="KW-1185">Reference proteome</keyword>
<organism evidence="1 2">
    <name type="scientific">Candidatus Thiomargarita nelsonii</name>
    <dbReference type="NCBI Taxonomy" id="1003181"/>
    <lineage>
        <taxon>Bacteria</taxon>
        <taxon>Pseudomonadati</taxon>
        <taxon>Pseudomonadota</taxon>
        <taxon>Gammaproteobacteria</taxon>
        <taxon>Thiotrichales</taxon>
        <taxon>Thiotrichaceae</taxon>
        <taxon>Thiomargarita</taxon>
    </lineage>
</organism>
<evidence type="ECO:0000313" key="1">
    <source>
        <dbReference type="EMBL" id="TGO01960.1"/>
    </source>
</evidence>
<dbReference type="InterPro" id="IPR009057">
    <property type="entry name" value="Homeodomain-like_sf"/>
</dbReference>
<protein>
    <recommendedName>
        <fullName evidence="3">DUF433 domain-containing protein</fullName>
    </recommendedName>
</protein>
<dbReference type="Gene3D" id="1.10.10.10">
    <property type="entry name" value="Winged helix-like DNA-binding domain superfamily/Winged helix DNA-binding domain"/>
    <property type="match status" value="1"/>
</dbReference>
<dbReference type="InterPro" id="IPR007367">
    <property type="entry name" value="DUF433"/>
</dbReference>
<evidence type="ECO:0000313" key="2">
    <source>
        <dbReference type="Proteomes" id="UP000030428"/>
    </source>
</evidence>
<dbReference type="InterPro" id="IPR036388">
    <property type="entry name" value="WH-like_DNA-bd_sf"/>
</dbReference>
<accession>A0A4E0QNG5</accession>
<name>A0A4E0QNG5_9GAMM</name>
<comment type="caution">
    <text evidence="1">The sequence shown here is derived from an EMBL/GenBank/DDBJ whole genome shotgun (WGS) entry which is preliminary data.</text>
</comment>
<reference evidence="1 2" key="1">
    <citation type="journal article" date="2016" name="Front. Microbiol.">
        <title>Single-Cell (Meta-)Genomics of a Dimorphic Candidatus Thiomargarita nelsonii Reveals Genomic Plasticity.</title>
        <authorList>
            <person name="Flood B.E."/>
            <person name="Fliss P."/>
            <person name="Jones D.S."/>
            <person name="Dick G.J."/>
            <person name="Jain S."/>
            <person name="Kaster A.K."/>
            <person name="Winkel M."/>
            <person name="Mussmann M."/>
            <person name="Bailey J."/>
        </authorList>
    </citation>
    <scope>NUCLEOTIDE SEQUENCE [LARGE SCALE GENOMIC DNA]</scope>
    <source>
        <strain evidence="1">Hydrate Ridge</strain>
    </source>
</reference>
<proteinExistence type="predicted"/>
<gene>
    <name evidence="1" type="ORF">PN36_33185</name>
</gene>
<dbReference type="Proteomes" id="UP000030428">
    <property type="component" value="Unassembled WGS sequence"/>
</dbReference>
<sequence length="143" mass="15937">MSSINLTIDNKLLEAGLKKTRLKSPNELVEMALRELLRRSTKVRLGFKPALQKLSQLDNITWEKNQGDGHPVKLDQPIITSSPDVMGGTPVFAGTRVPVQTFLDYIKGGDSINDFLEGFPTVSKEQVIAFIKETEEKLISKIL</sequence>
<dbReference type="EMBL" id="JSZA02000328">
    <property type="protein sequence ID" value="TGO01960.1"/>
    <property type="molecule type" value="Genomic_DNA"/>
</dbReference>
<evidence type="ECO:0008006" key="3">
    <source>
        <dbReference type="Google" id="ProtNLM"/>
    </source>
</evidence>
<dbReference type="Pfam" id="PF09957">
    <property type="entry name" value="VapB_antitoxin"/>
    <property type="match status" value="1"/>
</dbReference>